<evidence type="ECO:0000313" key="9">
    <source>
        <dbReference type="Proteomes" id="UP000215224"/>
    </source>
</evidence>
<sequence>MVKSMTGYGSAFLQTDTYTITVEMKSVNHRFCEINMRMPKQLLSLEEKMKRVINMLIHRGRVEVFITIDGIGLSSRKLEVDWDLLRDYIKKTEEIKSSSNIQGSITISDVLQLDNVLIVNEVEDYQSELETQLLQLVETATRKLIEMRTSEGETIKTDLLNQVKEVEQTSLQLMEYAPNVILTYKERLEKRMKDWVQGSVDEQRIATEVAIFADRSDINEELQRIQSHVHQFQRTLETDGPIGRKLDFIIQELNRETNTIGSKSNDAKISNTVINMKACLEKMKEQVQNIE</sequence>
<dbReference type="EMBL" id="CP018866">
    <property type="protein sequence ID" value="AST92110.1"/>
    <property type="molecule type" value="Genomic_DNA"/>
</dbReference>
<dbReference type="STRING" id="1314751.GCA_001591425_04949"/>
<dbReference type="PANTHER" id="PTHR30636">
    <property type="entry name" value="UPF0701 PROTEIN YICC"/>
    <property type="match status" value="1"/>
</dbReference>
<reference evidence="8 9" key="1">
    <citation type="submission" date="2016-12" db="EMBL/GenBank/DDBJ databases">
        <title>The whole genome sequencing and assembly of Bacillus cohnii DSM 6307T strain.</title>
        <authorList>
            <person name="Lee Y.-J."/>
            <person name="Yi H."/>
            <person name="Bahn Y.-S."/>
            <person name="Kim J.F."/>
            <person name="Lee D.-W."/>
        </authorList>
    </citation>
    <scope>NUCLEOTIDE SEQUENCE [LARGE SCALE GENOMIC DNA]</scope>
    <source>
        <strain evidence="8 9">DSM 6307</strain>
    </source>
</reference>
<keyword evidence="9" id="KW-1185">Reference proteome</keyword>
<evidence type="ECO:0000259" key="6">
    <source>
        <dbReference type="Pfam" id="PF03755"/>
    </source>
</evidence>
<keyword evidence="3" id="KW-0255">Endonuclease</keyword>
<accession>A0A223KRK3</accession>
<feature type="domain" description="Endoribonuclease YicC-like C-terminal" evidence="7">
    <location>
        <begin position="175"/>
        <end position="291"/>
    </location>
</feature>
<evidence type="ECO:0000256" key="5">
    <source>
        <dbReference type="ARBA" id="ARBA00035648"/>
    </source>
</evidence>
<dbReference type="PANTHER" id="PTHR30636:SF3">
    <property type="entry name" value="UPF0701 PROTEIN YICC"/>
    <property type="match status" value="1"/>
</dbReference>
<dbReference type="Proteomes" id="UP000215224">
    <property type="component" value="Chromosome"/>
</dbReference>
<name>A0A223KRK3_9BACI</name>
<keyword evidence="4" id="KW-0378">Hydrolase</keyword>
<dbReference type="Pfam" id="PF08340">
    <property type="entry name" value="YicC-like_C"/>
    <property type="match status" value="1"/>
</dbReference>
<protein>
    <submittedName>
        <fullName evidence="8">YicC family protein</fullName>
    </submittedName>
</protein>
<dbReference type="AlphaFoldDB" id="A0A223KRK3"/>
<feature type="domain" description="Endoribonuclease YicC-like N-terminal" evidence="6">
    <location>
        <begin position="2"/>
        <end position="156"/>
    </location>
</feature>
<evidence type="ECO:0000313" key="8">
    <source>
        <dbReference type="EMBL" id="AST92110.1"/>
    </source>
</evidence>
<comment type="similarity">
    <text evidence="5">Belongs to the YicC/YloC family.</text>
</comment>
<dbReference type="InterPro" id="IPR013551">
    <property type="entry name" value="YicC-like_C"/>
</dbReference>
<dbReference type="NCBIfam" id="TIGR00255">
    <property type="entry name" value="YicC/YloC family endoribonuclease"/>
    <property type="match status" value="1"/>
</dbReference>
<dbReference type="RefSeq" id="WP_066421862.1">
    <property type="nucleotide sequence ID" value="NZ_CP018866.1"/>
</dbReference>
<dbReference type="Pfam" id="PF03755">
    <property type="entry name" value="YicC-like_N"/>
    <property type="match status" value="1"/>
</dbReference>
<evidence type="ECO:0000256" key="2">
    <source>
        <dbReference type="ARBA" id="ARBA00022722"/>
    </source>
</evidence>
<dbReference type="GO" id="GO:0004521">
    <property type="term" value="F:RNA endonuclease activity"/>
    <property type="evidence" value="ECO:0007669"/>
    <property type="project" value="InterPro"/>
</dbReference>
<gene>
    <name evidence="8" type="ORF">BC6307_12880</name>
</gene>
<evidence type="ECO:0000256" key="4">
    <source>
        <dbReference type="ARBA" id="ARBA00022801"/>
    </source>
</evidence>
<evidence type="ECO:0000259" key="7">
    <source>
        <dbReference type="Pfam" id="PF08340"/>
    </source>
</evidence>
<evidence type="ECO:0000256" key="1">
    <source>
        <dbReference type="ARBA" id="ARBA00001968"/>
    </source>
</evidence>
<keyword evidence="2" id="KW-0540">Nuclease</keyword>
<organism evidence="8 9">
    <name type="scientific">Sutcliffiella cohnii</name>
    <dbReference type="NCBI Taxonomy" id="33932"/>
    <lineage>
        <taxon>Bacteria</taxon>
        <taxon>Bacillati</taxon>
        <taxon>Bacillota</taxon>
        <taxon>Bacilli</taxon>
        <taxon>Bacillales</taxon>
        <taxon>Bacillaceae</taxon>
        <taxon>Sutcliffiella</taxon>
    </lineage>
</organism>
<evidence type="ECO:0000256" key="3">
    <source>
        <dbReference type="ARBA" id="ARBA00022759"/>
    </source>
</evidence>
<dbReference type="InterPro" id="IPR005229">
    <property type="entry name" value="YicC/YloC-like"/>
</dbReference>
<comment type="cofactor">
    <cofactor evidence="1">
        <name>a divalent metal cation</name>
        <dbReference type="ChEBI" id="CHEBI:60240"/>
    </cofactor>
</comment>
<dbReference type="GO" id="GO:0016787">
    <property type="term" value="F:hydrolase activity"/>
    <property type="evidence" value="ECO:0007669"/>
    <property type="project" value="UniProtKB-KW"/>
</dbReference>
<dbReference type="KEGG" id="bcoh:BC6307_12880"/>
<proteinExistence type="inferred from homology"/>
<dbReference type="InterPro" id="IPR013527">
    <property type="entry name" value="YicC-like_N"/>
</dbReference>